<comment type="caution">
    <text evidence="2">The sequence shown here is derived from an EMBL/GenBank/DDBJ whole genome shotgun (WGS) entry which is preliminary data.</text>
</comment>
<feature type="transmembrane region" description="Helical" evidence="1">
    <location>
        <begin position="7"/>
        <end position="32"/>
    </location>
</feature>
<sequence length="94" mass="10436">MIKTTTALFVMCIVLLVAGTVCFFFLPLLGVIPSYTLADGLGLGNILSDAGFYGGLFYFMAFVFFVASMWTARLTKTWRERYDQASEKCYLSSG</sequence>
<keyword evidence="1" id="KW-1133">Transmembrane helix</keyword>
<gene>
    <name evidence="2" type="ORF">UV68_C0011G0007</name>
</gene>
<evidence type="ECO:0000313" key="3">
    <source>
        <dbReference type="Proteomes" id="UP000033980"/>
    </source>
</evidence>
<evidence type="ECO:0000313" key="2">
    <source>
        <dbReference type="EMBL" id="KKS94476.1"/>
    </source>
</evidence>
<reference evidence="2 3" key="1">
    <citation type="journal article" date="2015" name="Nature">
        <title>rRNA introns, odd ribosomes, and small enigmatic genomes across a large radiation of phyla.</title>
        <authorList>
            <person name="Brown C.T."/>
            <person name="Hug L.A."/>
            <person name="Thomas B.C."/>
            <person name="Sharon I."/>
            <person name="Castelle C.J."/>
            <person name="Singh A."/>
            <person name="Wilkins M.J."/>
            <person name="Williams K.H."/>
            <person name="Banfield J.F."/>
        </authorList>
    </citation>
    <scope>NUCLEOTIDE SEQUENCE [LARGE SCALE GENOMIC DNA]</scope>
</reference>
<keyword evidence="1" id="KW-0812">Transmembrane</keyword>
<organism evidence="2 3">
    <name type="scientific">Candidatus Collierbacteria bacterium GW2011_GWC2_43_12</name>
    <dbReference type="NCBI Taxonomy" id="1618390"/>
    <lineage>
        <taxon>Bacteria</taxon>
        <taxon>Candidatus Collieribacteriota</taxon>
    </lineage>
</organism>
<feature type="transmembrane region" description="Helical" evidence="1">
    <location>
        <begin position="52"/>
        <end position="72"/>
    </location>
</feature>
<protein>
    <submittedName>
        <fullName evidence="2">Uncharacterized protein</fullName>
    </submittedName>
</protein>
<name>A0A0G1FH88_9BACT</name>
<accession>A0A0G1FH88</accession>
<evidence type="ECO:0000256" key="1">
    <source>
        <dbReference type="SAM" id="Phobius"/>
    </source>
</evidence>
<dbReference type="Proteomes" id="UP000033980">
    <property type="component" value="Unassembled WGS sequence"/>
</dbReference>
<proteinExistence type="predicted"/>
<dbReference type="EMBL" id="LCFK01000011">
    <property type="protein sequence ID" value="KKS94476.1"/>
    <property type="molecule type" value="Genomic_DNA"/>
</dbReference>
<dbReference type="AlphaFoldDB" id="A0A0G1FH88"/>
<keyword evidence="1" id="KW-0472">Membrane</keyword>